<dbReference type="RefSeq" id="WP_285671642.1">
    <property type="nucleotide sequence ID" value="NZ_BSYI01000013.1"/>
</dbReference>
<evidence type="ECO:0000256" key="3">
    <source>
        <dbReference type="SAM" id="MobiDB-lite"/>
    </source>
</evidence>
<dbReference type="PANTHER" id="PTHR10488:SF1">
    <property type="entry name" value="GLYCINE AMIDINOTRANSFERASE, MITOCHONDRIAL"/>
    <property type="match status" value="1"/>
</dbReference>
<dbReference type="Gene3D" id="3.75.10.10">
    <property type="entry name" value="L-arginine/glycine Amidinotransferase, Chain A"/>
    <property type="match status" value="1"/>
</dbReference>
<organism evidence="4 5">
    <name type="scientific">Paralimibaculum aggregatum</name>
    <dbReference type="NCBI Taxonomy" id="3036245"/>
    <lineage>
        <taxon>Bacteria</taxon>
        <taxon>Pseudomonadati</taxon>
        <taxon>Pseudomonadota</taxon>
        <taxon>Alphaproteobacteria</taxon>
        <taxon>Rhodobacterales</taxon>
        <taxon>Paracoccaceae</taxon>
        <taxon>Paralimibaculum</taxon>
    </lineage>
</organism>
<dbReference type="SUPFAM" id="SSF55909">
    <property type="entry name" value="Pentein"/>
    <property type="match status" value="1"/>
</dbReference>
<reference evidence="4 5" key="1">
    <citation type="submission" date="2023-04" db="EMBL/GenBank/DDBJ databases">
        <title>Marinoamorphus aggregata gen. nov., sp. Nov., isolate from tissue of brittle star Ophioplocus japonicus.</title>
        <authorList>
            <person name="Kawano K."/>
            <person name="Sawayama S."/>
            <person name="Nakagawa S."/>
        </authorList>
    </citation>
    <scope>NUCLEOTIDE SEQUENCE [LARGE SCALE GENOMIC DNA]</scope>
    <source>
        <strain evidence="4 5">NKW23</strain>
    </source>
</reference>
<gene>
    <name evidence="4" type="ORF">LNKW23_20650</name>
</gene>
<sequence length="380" mass="43189">MADAATETTQATETTVVESWTEWDPLAHVIVGRADDCHIPPAEPALDAKVPADSDMRGQWGRRPQESIDRANELLDRFADQLRARGIRVDRPTPIDFSEPVRTPDFETASQFGCMPPRDVLLTVGREILEATMSYRCRWFEYLCYRPLLQRYWEEDPNFRHEAAPKPRLTDADYRPDYLSESISIAQRLDWAAAKHFVTTEEEPLFDAADVLRFGRDLVVQHGFTTNLKGIEWLRRHFPEHRVHAVNFPGDPYPIHIDATFTPIRPGLILNNPQRRLPAECRGLFERNGWEIVDAAQPAHNTPPPLCYSSVWLSMNVLVLDPKTVCVEASEVYQAEQLDRLGMEVVPVELRDAYAFGGGLHCCTADVRRIGSCTDHFPAG</sequence>
<proteinExistence type="inferred from homology"/>
<protein>
    <submittedName>
        <fullName evidence="4">Glycine amidinotransferase</fullName>
    </submittedName>
</protein>
<evidence type="ECO:0000313" key="4">
    <source>
        <dbReference type="EMBL" id="GMG82852.1"/>
    </source>
</evidence>
<evidence type="ECO:0000256" key="2">
    <source>
        <dbReference type="ARBA" id="ARBA00022679"/>
    </source>
</evidence>
<dbReference type="EMBL" id="BSYI01000013">
    <property type="protein sequence ID" value="GMG82852.1"/>
    <property type="molecule type" value="Genomic_DNA"/>
</dbReference>
<accession>A0ABQ6LMD8</accession>
<feature type="region of interest" description="Disordered" evidence="3">
    <location>
        <begin position="42"/>
        <end position="62"/>
    </location>
</feature>
<evidence type="ECO:0000313" key="5">
    <source>
        <dbReference type="Proteomes" id="UP001239909"/>
    </source>
</evidence>
<comment type="caution">
    <text evidence="4">The sequence shown here is derived from an EMBL/GenBank/DDBJ whole genome shotgun (WGS) entry which is preliminary data.</text>
</comment>
<comment type="similarity">
    <text evidence="1">Belongs to the amidinotransferase family.</text>
</comment>
<evidence type="ECO:0000256" key="1">
    <source>
        <dbReference type="ARBA" id="ARBA00006943"/>
    </source>
</evidence>
<dbReference type="Proteomes" id="UP001239909">
    <property type="component" value="Unassembled WGS sequence"/>
</dbReference>
<name>A0ABQ6LMD8_9RHOB</name>
<dbReference type="InterPro" id="IPR033195">
    <property type="entry name" value="AmidinoTrfase"/>
</dbReference>
<keyword evidence="5" id="KW-1185">Reference proteome</keyword>
<dbReference type="PANTHER" id="PTHR10488">
    <property type="entry name" value="GLYCINE AMIDINOTRANSFERASE, MITOCHONDRIAL"/>
    <property type="match status" value="1"/>
</dbReference>
<keyword evidence="2" id="KW-0808">Transferase</keyword>